<dbReference type="InterPro" id="IPR042848">
    <property type="entry name" value="Rpp38"/>
</dbReference>
<proteinExistence type="predicted"/>
<feature type="region of interest" description="Disordered" evidence="1">
    <location>
        <begin position="204"/>
        <end position="301"/>
    </location>
</feature>
<dbReference type="GO" id="GO:0005655">
    <property type="term" value="C:nucleolar ribonuclease P complex"/>
    <property type="evidence" value="ECO:0007669"/>
    <property type="project" value="InterPro"/>
</dbReference>
<keyword evidence="3" id="KW-1185">Reference proteome</keyword>
<dbReference type="Proteomes" id="UP000494040">
    <property type="component" value="Unassembled WGS sequence"/>
</dbReference>
<name>A0A8I6TMP9_CIMLE</name>
<dbReference type="PANTHER" id="PTHR46948:SF1">
    <property type="entry name" value="RIBONUCLEASE P PROTEIN SUBUNIT P38"/>
    <property type="match status" value="1"/>
</dbReference>
<evidence type="ECO:0008006" key="4">
    <source>
        <dbReference type="Google" id="ProtNLM"/>
    </source>
</evidence>
<dbReference type="OrthoDB" id="20109at2759"/>
<dbReference type="GO" id="GO:0033204">
    <property type="term" value="F:ribonuclease P RNA binding"/>
    <property type="evidence" value="ECO:0007669"/>
    <property type="project" value="TreeGrafter"/>
</dbReference>
<protein>
    <recommendedName>
        <fullName evidence="4">Ribosomal protein L7Ae/L30e/S12e/Gadd45 domain-containing protein</fullName>
    </recommendedName>
</protein>
<dbReference type="GO" id="GO:0000172">
    <property type="term" value="C:ribonuclease MRP complex"/>
    <property type="evidence" value="ECO:0007669"/>
    <property type="project" value="InterPro"/>
</dbReference>
<evidence type="ECO:0000313" key="2">
    <source>
        <dbReference type="EnsemblMetazoa" id="XP_024084808.1"/>
    </source>
</evidence>
<dbReference type="InterPro" id="IPR029064">
    <property type="entry name" value="Ribosomal_eL30-like_sf"/>
</dbReference>
<dbReference type="RefSeq" id="XP_024084808.1">
    <property type="nucleotide sequence ID" value="XM_024229040.1"/>
</dbReference>
<feature type="compositionally biased region" description="Polar residues" evidence="1">
    <location>
        <begin position="266"/>
        <end position="280"/>
    </location>
</feature>
<organism evidence="2 3">
    <name type="scientific">Cimex lectularius</name>
    <name type="common">Bed bug</name>
    <name type="synonym">Acanthia lectularia</name>
    <dbReference type="NCBI Taxonomy" id="79782"/>
    <lineage>
        <taxon>Eukaryota</taxon>
        <taxon>Metazoa</taxon>
        <taxon>Ecdysozoa</taxon>
        <taxon>Arthropoda</taxon>
        <taxon>Hexapoda</taxon>
        <taxon>Insecta</taxon>
        <taxon>Pterygota</taxon>
        <taxon>Neoptera</taxon>
        <taxon>Paraneoptera</taxon>
        <taxon>Hemiptera</taxon>
        <taxon>Heteroptera</taxon>
        <taxon>Panheteroptera</taxon>
        <taxon>Cimicomorpha</taxon>
        <taxon>Cimicidae</taxon>
        <taxon>Cimex</taxon>
    </lineage>
</organism>
<evidence type="ECO:0000256" key="1">
    <source>
        <dbReference type="SAM" id="MobiDB-lite"/>
    </source>
</evidence>
<accession>A0A8I6TMP9</accession>
<sequence length="301" mass="34322">MATEEKVVSKKKQSRMIRNVLCQPFSTPWPRINEEEAQLLVPTLKSALIPMKIEKLKAPWKDLRKLKKEERKEKTIAFLNSLPKEQKEIRNEALKLRDLLFFGINSVSRGVENKLVQFSVVADEVNPKVLIKHLVQLLYNAGIPVLLVPNLKTVTNDSIGFPCAAIGFKKMEDSNKNRFSELESEFMKLFNSRSCTNVLNENAKLESSDDEDDMPQAKINKFDSGTENGSPHIESIINKNCDDHKRKSSTNPSNLEATKNIKSDIPTESTPVNYSTNNTHYLPPVIKKTQSNPFKRRKTRK</sequence>
<dbReference type="EnsemblMetazoa" id="XM_024229040.1">
    <property type="protein sequence ID" value="XP_024084808.1"/>
    <property type="gene ID" value="LOC106674022"/>
</dbReference>
<reference evidence="2" key="1">
    <citation type="submission" date="2022-01" db="UniProtKB">
        <authorList>
            <consortium name="EnsemblMetazoa"/>
        </authorList>
    </citation>
    <scope>IDENTIFICATION</scope>
</reference>
<dbReference type="GO" id="GO:0004526">
    <property type="term" value="F:ribonuclease P activity"/>
    <property type="evidence" value="ECO:0007669"/>
    <property type="project" value="TreeGrafter"/>
</dbReference>
<dbReference type="GO" id="GO:0001682">
    <property type="term" value="P:tRNA 5'-leader removal"/>
    <property type="evidence" value="ECO:0007669"/>
    <property type="project" value="InterPro"/>
</dbReference>
<dbReference type="KEGG" id="clec:106674022"/>
<dbReference type="SUPFAM" id="SSF55315">
    <property type="entry name" value="L30e-like"/>
    <property type="match status" value="1"/>
</dbReference>
<dbReference type="Gene3D" id="3.30.1330.30">
    <property type="match status" value="1"/>
</dbReference>
<dbReference type="AlphaFoldDB" id="A0A8I6TMP9"/>
<dbReference type="PANTHER" id="PTHR46948">
    <property type="entry name" value="RIBONUCLEASE P PROTEIN SUBUNIT P38"/>
    <property type="match status" value="1"/>
</dbReference>
<dbReference type="GO" id="GO:0001650">
    <property type="term" value="C:fibrillar center"/>
    <property type="evidence" value="ECO:0007669"/>
    <property type="project" value="TreeGrafter"/>
</dbReference>
<evidence type="ECO:0000313" key="3">
    <source>
        <dbReference type="Proteomes" id="UP000494040"/>
    </source>
</evidence>
<dbReference type="GeneID" id="106674022"/>